<reference evidence="13" key="1">
    <citation type="journal article" date="2015" name="Nature">
        <title>Complex archaea that bridge the gap between prokaryotes and eukaryotes.</title>
        <authorList>
            <person name="Spang A."/>
            <person name="Saw J.H."/>
            <person name="Jorgensen S.L."/>
            <person name="Zaremba-Niedzwiedzka K."/>
            <person name="Martijn J."/>
            <person name="Lind A.E."/>
            <person name="van Eijk R."/>
            <person name="Schleper C."/>
            <person name="Guy L."/>
            <person name="Ettema T.J."/>
        </authorList>
    </citation>
    <scope>NUCLEOTIDE SEQUENCE</scope>
</reference>
<evidence type="ECO:0000256" key="10">
    <source>
        <dbReference type="ARBA" id="ARBA00049433"/>
    </source>
</evidence>
<evidence type="ECO:0000259" key="11">
    <source>
        <dbReference type="PROSITE" id="PS01033"/>
    </source>
</evidence>
<comment type="cofactor">
    <cofactor evidence="1">
        <name>heme b</name>
        <dbReference type="ChEBI" id="CHEBI:60344"/>
    </cofactor>
</comment>
<organism evidence="13">
    <name type="scientific">marine sediment metagenome</name>
    <dbReference type="NCBI Taxonomy" id="412755"/>
    <lineage>
        <taxon>unclassified sequences</taxon>
        <taxon>metagenomes</taxon>
        <taxon>ecological metagenomes</taxon>
    </lineage>
</organism>
<name>A0A0F9U2A7_9ZZZZ</name>
<keyword evidence="6" id="KW-0521">NADP</keyword>
<dbReference type="InterPro" id="IPR017927">
    <property type="entry name" value="FAD-bd_FR_type"/>
</dbReference>
<dbReference type="CDD" id="cd08922">
    <property type="entry name" value="FHb-globin"/>
    <property type="match status" value="1"/>
</dbReference>
<dbReference type="FunFam" id="1.10.490.10:FF:000003">
    <property type="entry name" value="Flavohemoprotein"/>
    <property type="match status" value="1"/>
</dbReference>
<dbReference type="GO" id="GO:0071500">
    <property type="term" value="P:cellular response to nitrosative stress"/>
    <property type="evidence" value="ECO:0007669"/>
    <property type="project" value="TreeGrafter"/>
</dbReference>
<feature type="domain" description="FAD-binding FR-type" evidence="12">
    <location>
        <begin position="155"/>
        <end position="259"/>
    </location>
</feature>
<protein>
    <recommendedName>
        <fullName evidence="3">nitric oxide dioxygenase</fullName>
        <ecNumber evidence="3">1.14.12.17</ecNumber>
    </recommendedName>
</protein>
<dbReference type="EMBL" id="LAZR01000883">
    <property type="protein sequence ID" value="KKN55466.1"/>
    <property type="molecule type" value="Genomic_DNA"/>
</dbReference>
<dbReference type="SUPFAM" id="SSF63380">
    <property type="entry name" value="Riboflavin synthase domain-like"/>
    <property type="match status" value="1"/>
</dbReference>
<evidence type="ECO:0000256" key="4">
    <source>
        <dbReference type="ARBA" id="ARBA00022617"/>
    </source>
</evidence>
<comment type="caution">
    <text evidence="13">The sequence shown here is derived from an EMBL/GenBank/DDBJ whole genome shotgun (WGS) entry which is preliminary data.</text>
</comment>
<dbReference type="PROSITE" id="PS51384">
    <property type="entry name" value="FAD_FR"/>
    <property type="match status" value="1"/>
</dbReference>
<dbReference type="CDD" id="cd06184">
    <property type="entry name" value="flavohem_like_fad_nad_binding"/>
    <property type="match status" value="1"/>
</dbReference>
<dbReference type="GO" id="GO:0071949">
    <property type="term" value="F:FAD binding"/>
    <property type="evidence" value="ECO:0007669"/>
    <property type="project" value="TreeGrafter"/>
</dbReference>
<comment type="catalytic activity">
    <reaction evidence="9">
        <text>2 nitric oxide + NADH + 2 O2 = 2 nitrate + NAD(+) + H(+)</text>
        <dbReference type="Rhea" id="RHEA:19469"/>
        <dbReference type="ChEBI" id="CHEBI:15378"/>
        <dbReference type="ChEBI" id="CHEBI:15379"/>
        <dbReference type="ChEBI" id="CHEBI:16480"/>
        <dbReference type="ChEBI" id="CHEBI:17632"/>
        <dbReference type="ChEBI" id="CHEBI:57540"/>
        <dbReference type="ChEBI" id="CHEBI:57945"/>
        <dbReference type="EC" id="1.14.12.17"/>
    </reaction>
</comment>
<evidence type="ECO:0000256" key="2">
    <source>
        <dbReference type="ARBA" id="ARBA00006401"/>
    </source>
</evidence>
<dbReference type="InterPro" id="IPR012292">
    <property type="entry name" value="Globin/Proto"/>
</dbReference>
<dbReference type="PANTHER" id="PTHR43396:SF3">
    <property type="entry name" value="FLAVOHEMOPROTEIN"/>
    <property type="match status" value="1"/>
</dbReference>
<evidence type="ECO:0000256" key="5">
    <source>
        <dbReference type="ARBA" id="ARBA00022723"/>
    </source>
</evidence>
<dbReference type="EC" id="1.14.12.17" evidence="3"/>
<keyword evidence="4" id="KW-0349">Heme</keyword>
<dbReference type="InterPro" id="IPR000971">
    <property type="entry name" value="Globin"/>
</dbReference>
<evidence type="ECO:0000256" key="6">
    <source>
        <dbReference type="ARBA" id="ARBA00022857"/>
    </source>
</evidence>
<dbReference type="InterPro" id="IPR001709">
    <property type="entry name" value="Flavoprot_Pyr_Nucl_cyt_Rdtase"/>
</dbReference>
<dbReference type="GO" id="GO:0019825">
    <property type="term" value="F:oxygen binding"/>
    <property type="evidence" value="ECO:0007669"/>
    <property type="project" value="InterPro"/>
</dbReference>
<dbReference type="PANTHER" id="PTHR43396">
    <property type="entry name" value="FLAVOHEMOPROTEIN"/>
    <property type="match status" value="1"/>
</dbReference>
<dbReference type="Gene3D" id="2.40.30.10">
    <property type="entry name" value="Translation factors"/>
    <property type="match status" value="1"/>
</dbReference>
<dbReference type="SUPFAM" id="SSF46458">
    <property type="entry name" value="Globin-like"/>
    <property type="match status" value="1"/>
</dbReference>
<gene>
    <name evidence="13" type="ORF">LCGC14_0581930</name>
</gene>
<dbReference type="SUPFAM" id="SSF52343">
    <property type="entry name" value="Ferredoxin reductase-like, C-terminal NADP-linked domain"/>
    <property type="match status" value="1"/>
</dbReference>
<dbReference type="InterPro" id="IPR017938">
    <property type="entry name" value="Riboflavin_synthase-like_b-brl"/>
</dbReference>
<feature type="domain" description="Globin" evidence="11">
    <location>
        <begin position="1"/>
        <end position="141"/>
    </location>
</feature>
<dbReference type="InterPro" id="IPR001433">
    <property type="entry name" value="OxRdtase_FAD/NAD-bd"/>
</dbReference>
<evidence type="ECO:0000256" key="1">
    <source>
        <dbReference type="ARBA" id="ARBA00001970"/>
    </source>
</evidence>
<evidence type="ECO:0000256" key="7">
    <source>
        <dbReference type="ARBA" id="ARBA00023004"/>
    </source>
</evidence>
<dbReference type="PRINTS" id="PR00371">
    <property type="entry name" value="FPNCR"/>
</dbReference>
<dbReference type="PROSITE" id="PS01033">
    <property type="entry name" value="GLOBIN"/>
    <property type="match status" value="1"/>
</dbReference>
<evidence type="ECO:0000256" key="3">
    <source>
        <dbReference type="ARBA" id="ARBA00012229"/>
    </source>
</evidence>
<dbReference type="InterPro" id="IPR009050">
    <property type="entry name" value="Globin-like_sf"/>
</dbReference>
<dbReference type="Pfam" id="PF00042">
    <property type="entry name" value="Globin"/>
    <property type="match status" value="1"/>
</dbReference>
<dbReference type="Pfam" id="PF00970">
    <property type="entry name" value="FAD_binding_6"/>
    <property type="match status" value="1"/>
</dbReference>
<dbReference type="GO" id="GO:0046872">
    <property type="term" value="F:metal ion binding"/>
    <property type="evidence" value="ECO:0007669"/>
    <property type="project" value="UniProtKB-KW"/>
</dbReference>
<accession>A0A0F9U2A7</accession>
<dbReference type="GO" id="GO:0008941">
    <property type="term" value="F:nitric oxide dioxygenase NAD(P)H activity"/>
    <property type="evidence" value="ECO:0007669"/>
    <property type="project" value="UniProtKB-EC"/>
</dbReference>
<dbReference type="InterPro" id="IPR039261">
    <property type="entry name" value="FNR_nucleotide-bd"/>
</dbReference>
<dbReference type="AlphaFoldDB" id="A0A0F9U2A7"/>
<evidence type="ECO:0000256" key="9">
    <source>
        <dbReference type="ARBA" id="ARBA00048649"/>
    </source>
</evidence>
<dbReference type="PRINTS" id="PR00410">
    <property type="entry name" value="PHEHYDRXLASE"/>
</dbReference>
<evidence type="ECO:0000256" key="8">
    <source>
        <dbReference type="ARBA" id="ARBA00023027"/>
    </source>
</evidence>
<dbReference type="GO" id="GO:0020037">
    <property type="term" value="F:heme binding"/>
    <property type="evidence" value="ECO:0007669"/>
    <property type="project" value="InterPro"/>
</dbReference>
<evidence type="ECO:0000259" key="12">
    <source>
        <dbReference type="PROSITE" id="PS51384"/>
    </source>
</evidence>
<dbReference type="GO" id="GO:0046210">
    <property type="term" value="P:nitric oxide catabolic process"/>
    <property type="evidence" value="ECO:0007669"/>
    <property type="project" value="TreeGrafter"/>
</dbReference>
<dbReference type="Gene3D" id="3.40.50.80">
    <property type="entry name" value="Nucleotide-binding domain of ferredoxin-NADP reductase (FNR) module"/>
    <property type="match status" value="1"/>
</dbReference>
<dbReference type="Pfam" id="PF00175">
    <property type="entry name" value="NAD_binding_1"/>
    <property type="match status" value="1"/>
</dbReference>
<keyword evidence="7" id="KW-0408">Iron</keyword>
<dbReference type="Gene3D" id="1.10.490.10">
    <property type="entry name" value="Globins"/>
    <property type="match status" value="1"/>
</dbReference>
<comment type="similarity">
    <text evidence="2">In the C-terminal section; belongs to the flavoprotein pyridine nucleotide cytochrome reductase family.</text>
</comment>
<keyword evidence="8" id="KW-0520">NAD</keyword>
<dbReference type="InterPro" id="IPR008333">
    <property type="entry name" value="Cbr1-like_FAD-bd_dom"/>
</dbReference>
<comment type="catalytic activity">
    <reaction evidence="10">
        <text>2 nitric oxide + NADPH + 2 O2 = 2 nitrate + NADP(+) + H(+)</text>
        <dbReference type="Rhea" id="RHEA:19465"/>
        <dbReference type="ChEBI" id="CHEBI:15378"/>
        <dbReference type="ChEBI" id="CHEBI:15379"/>
        <dbReference type="ChEBI" id="CHEBI:16480"/>
        <dbReference type="ChEBI" id="CHEBI:17632"/>
        <dbReference type="ChEBI" id="CHEBI:57783"/>
        <dbReference type="ChEBI" id="CHEBI:58349"/>
        <dbReference type="EC" id="1.14.12.17"/>
    </reaction>
</comment>
<dbReference type="NCBIfam" id="NF009805">
    <property type="entry name" value="PRK13289.1"/>
    <property type="match status" value="1"/>
</dbReference>
<sequence>MLSEHTIATVKSTVPLLAENGQAITQEFYKKLFANNPDLQHIFNMANQRGGSGSGQSSALADAVFAYANNIDQIEVLVPAVQRIASKHASIGIQPKHYPIVGENLIAAIQDVLQLPDNHEALIAWGEAYGVLAQIFTDTEERMYSEKEMQSGGWRGFRPFTIDRIVEETPEVKSFYFKPSDGGAICGYSGGQYLGIKLAGTGDRYDEIRQYSLSSWGAEDYYRISVKAETHGAASQQLHQCAVGDVVELSAPNGQFLLNKNAPKHVFISGGVGITPLYSMLKEALASGIAADNIQFVECSRSAEHQIFRTELAELKASTGLNLRLAFEFGEGADWVGYLSADILDQWLTDKSAHIYFCGPMPFMAALKSILNSIGFPDDQLHYEVFGPTTALPATH</sequence>
<keyword evidence="5" id="KW-0479">Metal-binding</keyword>
<proteinExistence type="inferred from homology"/>
<evidence type="ECO:0000313" key="13">
    <source>
        <dbReference type="EMBL" id="KKN55466.1"/>
    </source>
</evidence>